<keyword evidence="2" id="KW-1185">Reference proteome</keyword>
<protein>
    <recommendedName>
        <fullName evidence="3">Type I-E CRISPR-associated protein Cse2/CasB</fullName>
    </recommendedName>
</protein>
<comment type="caution">
    <text evidence="1">The sequence shown here is derived from an EMBL/GenBank/DDBJ whole genome shotgun (WGS) entry which is preliminary data.</text>
</comment>
<dbReference type="EMBL" id="BAABBF010000007">
    <property type="protein sequence ID" value="GAA3719121.1"/>
    <property type="molecule type" value="Genomic_DNA"/>
</dbReference>
<evidence type="ECO:0000313" key="1">
    <source>
        <dbReference type="EMBL" id="GAA3719121.1"/>
    </source>
</evidence>
<name>A0ABP7EIM5_9SPHN</name>
<sequence>MTDAPDDKPKDVIASIAAQIAKISTGDRAALRRLYLTQSHQADGVVIGLLYRAGVTMPLSAETIAPWRLLAHVAALLSGTGGGHAHAPARRVGSALQAIGFSENRLLRLTAARGAALHGQIVRAARMLAQRGEASINLWTLFHLAGRDPVRAEEARIRIAQDYYAAAARSEGNSQ</sequence>
<dbReference type="Proteomes" id="UP001500523">
    <property type="component" value="Unassembled WGS sequence"/>
</dbReference>
<gene>
    <name evidence="1" type="ORF">GCM10022268_29210</name>
</gene>
<accession>A0ABP7EIM5</accession>
<dbReference type="Gene3D" id="1.10.520.40">
    <property type="entry name" value="CRISPR-associated protein Cse2"/>
    <property type="match status" value="1"/>
</dbReference>
<dbReference type="RefSeq" id="WP_344694137.1">
    <property type="nucleotide sequence ID" value="NZ_BAABBF010000007.1"/>
</dbReference>
<reference evidence="2" key="1">
    <citation type="journal article" date="2019" name="Int. J. Syst. Evol. Microbiol.">
        <title>The Global Catalogue of Microorganisms (GCM) 10K type strain sequencing project: providing services to taxonomists for standard genome sequencing and annotation.</title>
        <authorList>
            <consortium name="The Broad Institute Genomics Platform"/>
            <consortium name="The Broad Institute Genome Sequencing Center for Infectious Disease"/>
            <person name="Wu L."/>
            <person name="Ma J."/>
        </authorList>
    </citation>
    <scope>NUCLEOTIDE SEQUENCE [LARGE SCALE GENOMIC DNA]</scope>
    <source>
        <strain evidence="2">JCM 17498</strain>
    </source>
</reference>
<dbReference type="Pfam" id="PF09485">
    <property type="entry name" value="CRISPR_Cse2"/>
    <property type="match status" value="1"/>
</dbReference>
<proteinExistence type="predicted"/>
<organism evidence="1 2">
    <name type="scientific">Sphingomonas cynarae</name>
    <dbReference type="NCBI Taxonomy" id="930197"/>
    <lineage>
        <taxon>Bacteria</taxon>
        <taxon>Pseudomonadati</taxon>
        <taxon>Pseudomonadota</taxon>
        <taxon>Alphaproteobacteria</taxon>
        <taxon>Sphingomonadales</taxon>
        <taxon>Sphingomonadaceae</taxon>
        <taxon>Sphingomonas</taxon>
    </lineage>
</organism>
<dbReference type="InterPro" id="IPR038287">
    <property type="entry name" value="Cse2_sf"/>
</dbReference>
<evidence type="ECO:0008006" key="3">
    <source>
        <dbReference type="Google" id="ProtNLM"/>
    </source>
</evidence>
<dbReference type="InterPro" id="IPR013382">
    <property type="entry name" value="CRISPR-assoc_prot_Cse2"/>
</dbReference>
<evidence type="ECO:0000313" key="2">
    <source>
        <dbReference type="Proteomes" id="UP001500523"/>
    </source>
</evidence>